<feature type="binding site" evidence="8">
    <location>
        <position position="78"/>
    </location>
    <ligand>
        <name>substrate</name>
    </ligand>
</feature>
<dbReference type="NCBIfam" id="NF006929">
    <property type="entry name" value="PRK09414.1"/>
    <property type="match status" value="1"/>
</dbReference>
<dbReference type="SUPFAM" id="SSF53223">
    <property type="entry name" value="Aminoacid dehydrogenase-like, N-terminal domain"/>
    <property type="match status" value="1"/>
</dbReference>
<reference evidence="12 13" key="1">
    <citation type="journal article" date="2020" name="Microbiol. Resour. Announc.">
        <title>Draft Genome Sequence of a Cladosporium Species Isolated from the Mesophotic Ascidian Didemnum maculosum.</title>
        <authorList>
            <person name="Gioti A."/>
            <person name="Siaperas R."/>
            <person name="Nikolaivits E."/>
            <person name="Le Goff G."/>
            <person name="Ouazzani J."/>
            <person name="Kotoulas G."/>
            <person name="Topakas E."/>
        </authorList>
    </citation>
    <scope>NUCLEOTIDE SEQUENCE [LARGE SCALE GENOMIC DNA]</scope>
    <source>
        <strain evidence="12 13">TM138-S3</strain>
    </source>
</reference>
<dbReference type="FunFam" id="3.40.50.10860:FF:000002">
    <property type="entry name" value="Glutamate dehydrogenase"/>
    <property type="match status" value="1"/>
</dbReference>
<dbReference type="Pfam" id="PF02812">
    <property type="entry name" value="ELFV_dehydrog_N"/>
    <property type="match status" value="1"/>
</dbReference>
<accession>A0AB34KTF1</accession>
<protein>
    <recommendedName>
        <fullName evidence="6">Glutamate dehydrogenase</fullName>
    </recommendedName>
</protein>
<dbReference type="Gene3D" id="3.40.50.10860">
    <property type="entry name" value="Leucine Dehydrogenase, chain A, domain 1"/>
    <property type="match status" value="1"/>
</dbReference>
<dbReference type="GO" id="GO:0004354">
    <property type="term" value="F:glutamate dehydrogenase (NADP+) activity"/>
    <property type="evidence" value="ECO:0007669"/>
    <property type="project" value="UniProtKB-EC"/>
</dbReference>
<dbReference type="EMBL" id="JAAQHG020000013">
    <property type="protein sequence ID" value="KAL1586791.1"/>
    <property type="molecule type" value="Genomic_DNA"/>
</dbReference>
<evidence type="ECO:0000256" key="2">
    <source>
        <dbReference type="ARBA" id="ARBA00011643"/>
    </source>
</evidence>
<name>A0AB34KTF1_9PEZI</name>
<keyword evidence="8" id="KW-0547">Nucleotide-binding</keyword>
<keyword evidence="8" id="KW-0520">NAD</keyword>
<dbReference type="InterPro" id="IPR046346">
    <property type="entry name" value="Aminoacid_DH-like_N_sf"/>
</dbReference>
<evidence type="ECO:0000313" key="13">
    <source>
        <dbReference type="Proteomes" id="UP000803884"/>
    </source>
</evidence>
<keyword evidence="13" id="KW-1185">Reference proteome</keyword>
<keyword evidence="3" id="KW-0521">NADP</keyword>
<comment type="caution">
    <text evidence="12">The sequence shown here is derived from an EMBL/GenBank/DDBJ whole genome shotgun (WGS) entry which is preliminary data.</text>
</comment>
<feature type="binding site" evidence="8">
    <location>
        <position position="197"/>
    </location>
    <ligand>
        <name>NAD(+)</name>
        <dbReference type="ChEBI" id="CHEBI:57540"/>
    </ligand>
</feature>
<dbReference type="InterPro" id="IPR036291">
    <property type="entry name" value="NAD(P)-bd_dom_sf"/>
</dbReference>
<gene>
    <name evidence="12" type="primary">GDH</name>
    <name evidence="12" type="ORF">WHR41_04661</name>
</gene>
<dbReference type="PIRSF" id="PIRSF000185">
    <property type="entry name" value="Glu_DH"/>
    <property type="match status" value="1"/>
</dbReference>
<dbReference type="PANTHER" id="PTHR43571:SF1">
    <property type="entry name" value="NADP-SPECIFIC GLUTAMATE DEHYDROGENASE 1-RELATED"/>
    <property type="match status" value="1"/>
</dbReference>
<evidence type="ECO:0000256" key="10">
    <source>
        <dbReference type="RuleBase" id="RU004417"/>
    </source>
</evidence>
<dbReference type="PANTHER" id="PTHR43571">
    <property type="entry name" value="NADP-SPECIFIC GLUTAMATE DEHYDROGENASE 1-RELATED"/>
    <property type="match status" value="1"/>
</dbReference>
<dbReference type="GeneID" id="96006105"/>
<evidence type="ECO:0000256" key="6">
    <source>
        <dbReference type="PIRNR" id="PIRNR000185"/>
    </source>
</evidence>
<dbReference type="InterPro" id="IPR033922">
    <property type="entry name" value="NAD_bind_Glu_DH"/>
</dbReference>
<evidence type="ECO:0000256" key="5">
    <source>
        <dbReference type="ARBA" id="ARBA00048584"/>
    </source>
</evidence>
<dbReference type="InterPro" id="IPR006095">
    <property type="entry name" value="Glu/Leu/Phe/Val/Trp_DH"/>
</dbReference>
<dbReference type="GO" id="GO:0006537">
    <property type="term" value="P:glutamate biosynthetic process"/>
    <property type="evidence" value="ECO:0007669"/>
    <property type="project" value="TreeGrafter"/>
</dbReference>
<dbReference type="CDD" id="cd05313">
    <property type="entry name" value="NAD_bind_2_Glu_DH"/>
    <property type="match status" value="1"/>
</dbReference>
<evidence type="ECO:0000256" key="8">
    <source>
        <dbReference type="PIRSR" id="PIRSR000185-2"/>
    </source>
</evidence>
<dbReference type="SUPFAM" id="SSF51735">
    <property type="entry name" value="NAD(P)-binding Rossmann-fold domains"/>
    <property type="match status" value="1"/>
</dbReference>
<feature type="site" description="Important for catalysis" evidence="9">
    <location>
        <position position="154"/>
    </location>
</feature>
<keyword evidence="4 6" id="KW-0560">Oxidoreductase</keyword>
<feature type="binding site" evidence="8">
    <location>
        <position position="153"/>
    </location>
    <ligand>
        <name>substrate</name>
    </ligand>
</feature>
<dbReference type="Gene3D" id="3.40.50.720">
    <property type="entry name" value="NAD(P)-binding Rossmann-like Domain"/>
    <property type="match status" value="1"/>
</dbReference>
<organism evidence="12 13">
    <name type="scientific">Cladosporium halotolerans</name>
    <dbReference type="NCBI Taxonomy" id="1052096"/>
    <lineage>
        <taxon>Eukaryota</taxon>
        <taxon>Fungi</taxon>
        <taxon>Dikarya</taxon>
        <taxon>Ascomycota</taxon>
        <taxon>Pezizomycotina</taxon>
        <taxon>Dothideomycetes</taxon>
        <taxon>Dothideomycetidae</taxon>
        <taxon>Cladosporiales</taxon>
        <taxon>Cladosporiaceae</taxon>
        <taxon>Cladosporium</taxon>
    </lineage>
</organism>
<evidence type="ECO:0000256" key="4">
    <source>
        <dbReference type="ARBA" id="ARBA00023002"/>
    </source>
</evidence>
<dbReference type="Pfam" id="PF00208">
    <property type="entry name" value="ELFV_dehydrog"/>
    <property type="match status" value="1"/>
</dbReference>
<sequence length="457" mass="49630">MANLPNEPEFQQAYHELASTLENSTLFEKHPEYRKALKVVSIPERIIQFRVTWEDDKGEVQVNNAFRVQFNSALGPYKGGLRLHPTVNLSVLKFLGFEQIFKNALTGLNMGGGKGGSDFDPKGKSDSEIRRFCCSFMRELHKHIGAETDVPAGDIGVTGREVGYMFGAYRALTNKWEGVLTGKGGTWGGSLIRPEATGYGCVYYVEHMIQYASGGKESFKGKRVAISGSGNVAQYAALKVIELGGTVVSLSDSKGALIATDEAGITPDLVNHIADLKVRRKQLTELSESAEYKNKFNYLAGERPWVHCGKVDVALPSATQNEVSGDEAKALIEAGCKFIAEGSNMGCTQEAIDVFEAHRREKQSGAIWYAPGKAANAGGVAVSGLEMAQNSQRLSWTSEEVDQKLKDIMKNCFTNCLETAKSYVPAAEGEFPSLVAGANIAGFSKTAAAMHDQGDWW</sequence>
<comment type="subunit">
    <text evidence="2">Homohexamer.</text>
</comment>
<dbReference type="InterPro" id="IPR006096">
    <property type="entry name" value="Glu/Leu/Phe/Val/Trp_DH_C"/>
</dbReference>
<evidence type="ECO:0000256" key="9">
    <source>
        <dbReference type="PIRSR" id="PIRSR000185-3"/>
    </source>
</evidence>
<dbReference type="Proteomes" id="UP000803884">
    <property type="component" value="Unassembled WGS sequence"/>
</dbReference>
<dbReference type="InterPro" id="IPR050724">
    <property type="entry name" value="Glu_Leu_Phe_Val_DH"/>
</dbReference>
<evidence type="ECO:0000313" key="12">
    <source>
        <dbReference type="EMBL" id="KAL1586791.1"/>
    </source>
</evidence>
<comment type="similarity">
    <text evidence="1 6 10">Belongs to the Glu/Leu/Phe/Val dehydrogenases family.</text>
</comment>
<dbReference type="FunFam" id="3.40.50.720:FF:000030">
    <property type="entry name" value="Glutamate dehydrogenase"/>
    <property type="match status" value="1"/>
</dbReference>
<evidence type="ECO:0000256" key="7">
    <source>
        <dbReference type="PIRSR" id="PIRSR000185-1"/>
    </source>
</evidence>
<feature type="active site" description="Proton donor" evidence="7">
    <location>
        <position position="114"/>
    </location>
</feature>
<proteinExistence type="inferred from homology"/>
<dbReference type="InterPro" id="IPR014362">
    <property type="entry name" value="Glu_DH"/>
</dbReference>
<dbReference type="PRINTS" id="PR00082">
    <property type="entry name" value="GLFDHDRGNASE"/>
</dbReference>
<dbReference type="GO" id="GO:0000166">
    <property type="term" value="F:nucleotide binding"/>
    <property type="evidence" value="ECO:0007669"/>
    <property type="project" value="UniProtKB-KW"/>
</dbReference>
<feature type="binding site" evidence="8">
    <location>
        <position position="102"/>
    </location>
    <ligand>
        <name>substrate</name>
    </ligand>
</feature>
<evidence type="ECO:0000256" key="1">
    <source>
        <dbReference type="ARBA" id="ARBA00006382"/>
    </source>
</evidence>
<dbReference type="AlphaFoldDB" id="A0AB34KTF1"/>
<dbReference type="FunFam" id="1.10.285.10:FF:000001">
    <property type="entry name" value="Glutamate dehydrogenase"/>
    <property type="match status" value="1"/>
</dbReference>
<comment type="catalytic activity">
    <reaction evidence="5">
        <text>L-glutamate + NADP(+) + H2O = 2-oxoglutarate + NH4(+) + NADPH + H(+)</text>
        <dbReference type="Rhea" id="RHEA:11612"/>
        <dbReference type="ChEBI" id="CHEBI:15377"/>
        <dbReference type="ChEBI" id="CHEBI:15378"/>
        <dbReference type="ChEBI" id="CHEBI:16810"/>
        <dbReference type="ChEBI" id="CHEBI:28938"/>
        <dbReference type="ChEBI" id="CHEBI:29985"/>
        <dbReference type="ChEBI" id="CHEBI:57783"/>
        <dbReference type="ChEBI" id="CHEBI:58349"/>
        <dbReference type="EC" id="1.4.1.4"/>
    </reaction>
</comment>
<dbReference type="InterPro" id="IPR033524">
    <property type="entry name" value="Glu/Leu/Phe/Val_DH_AS"/>
</dbReference>
<feature type="domain" description="Glutamate/phenylalanine/leucine/valine/L-tryptophan dehydrogenase C-terminal" evidence="11">
    <location>
        <begin position="190"/>
        <end position="454"/>
    </location>
</feature>
<evidence type="ECO:0000259" key="11">
    <source>
        <dbReference type="SMART" id="SM00839"/>
    </source>
</evidence>
<dbReference type="PROSITE" id="PS00074">
    <property type="entry name" value="GLFV_DEHYDROGENASE"/>
    <property type="match status" value="1"/>
</dbReference>
<feature type="binding site" evidence="8">
    <location>
        <position position="383"/>
    </location>
    <ligand>
        <name>substrate</name>
    </ligand>
</feature>
<feature type="binding site" evidence="8">
    <location>
        <position position="231"/>
    </location>
    <ligand>
        <name>NAD(+)</name>
        <dbReference type="ChEBI" id="CHEBI:57540"/>
    </ligand>
</feature>
<evidence type="ECO:0000256" key="3">
    <source>
        <dbReference type="ARBA" id="ARBA00022857"/>
    </source>
</evidence>
<dbReference type="FunFam" id="1.10.285.10:FF:000003">
    <property type="entry name" value="Glutamate dehydrogenase"/>
    <property type="match status" value="1"/>
</dbReference>
<dbReference type="GO" id="GO:0005829">
    <property type="term" value="C:cytosol"/>
    <property type="evidence" value="ECO:0007669"/>
    <property type="project" value="TreeGrafter"/>
</dbReference>
<dbReference type="InterPro" id="IPR006097">
    <property type="entry name" value="Glu/Leu/Phe/Val/Trp_DH_dimer"/>
</dbReference>
<dbReference type="Gene3D" id="1.10.285.10">
    <property type="entry name" value="Glutamate Dehydrogenase, chain A, domain 3"/>
    <property type="match status" value="2"/>
</dbReference>
<dbReference type="SMART" id="SM00839">
    <property type="entry name" value="ELFV_dehydrog"/>
    <property type="match status" value="1"/>
</dbReference>
<dbReference type="RefSeq" id="XP_069229896.1">
    <property type="nucleotide sequence ID" value="XM_069373267.1"/>
</dbReference>
<feature type="binding site" evidence="8">
    <location>
        <position position="99"/>
    </location>
    <ligand>
        <name>substrate</name>
    </ligand>
</feature>